<comment type="similarity">
    <text evidence="7">Belongs to the RnpA family.</text>
</comment>
<keyword evidence="3 7" id="KW-0540">Nuclease</keyword>
<dbReference type="GO" id="GO:0000049">
    <property type="term" value="F:tRNA binding"/>
    <property type="evidence" value="ECO:0007669"/>
    <property type="project" value="UniProtKB-UniRule"/>
</dbReference>
<dbReference type="HAMAP" id="MF_00227">
    <property type="entry name" value="RNase_P"/>
    <property type="match status" value="1"/>
</dbReference>
<dbReference type="SUPFAM" id="SSF54211">
    <property type="entry name" value="Ribosomal protein S5 domain 2-like"/>
    <property type="match status" value="1"/>
</dbReference>
<evidence type="ECO:0000313" key="10">
    <source>
        <dbReference type="Proteomes" id="UP000034166"/>
    </source>
</evidence>
<name>A0A0M2ST55_9BACI</name>
<dbReference type="OrthoDB" id="9810867at2"/>
<evidence type="ECO:0000256" key="4">
    <source>
        <dbReference type="ARBA" id="ARBA00022759"/>
    </source>
</evidence>
<evidence type="ECO:0000256" key="3">
    <source>
        <dbReference type="ARBA" id="ARBA00022722"/>
    </source>
</evidence>
<dbReference type="Proteomes" id="UP000034166">
    <property type="component" value="Unassembled WGS sequence"/>
</dbReference>
<keyword evidence="2 7" id="KW-0819">tRNA processing</keyword>
<keyword evidence="4 7" id="KW-0255">Endonuclease</keyword>
<dbReference type="GO" id="GO:0030677">
    <property type="term" value="C:ribonuclease P complex"/>
    <property type="evidence" value="ECO:0007669"/>
    <property type="project" value="TreeGrafter"/>
</dbReference>
<gene>
    <name evidence="7" type="primary">rnpA</name>
    <name evidence="9" type="ORF">WQ57_17110</name>
</gene>
<sequence>MKKELRIKKNKDFQEVFKKGKSFANRQFVVYVLRKEGQETFRIGLSVSKKLGNAVTRNRIKRYIRQSFLELQEDIHTGKDYVIVARKPAADMEMLEVKKSLEHVLKVARVLNKRNPGHNEGVK</sequence>
<dbReference type="PROSITE" id="PS00648">
    <property type="entry name" value="RIBONUCLEASE_P"/>
    <property type="match status" value="1"/>
</dbReference>
<evidence type="ECO:0000256" key="1">
    <source>
        <dbReference type="ARBA" id="ARBA00002663"/>
    </source>
</evidence>
<keyword evidence="5 7" id="KW-0378">Hydrolase</keyword>
<comment type="caution">
    <text evidence="9">The sequence shown here is derived from an EMBL/GenBank/DDBJ whole genome shotgun (WGS) entry which is preliminary data.</text>
</comment>
<accession>A0A0M2ST55</accession>
<protein>
    <recommendedName>
        <fullName evidence="7 8">Ribonuclease P protein component</fullName>
        <shortName evidence="7">RNase P protein</shortName>
        <shortName evidence="7">RNaseP protein</shortName>
        <ecNumber evidence="7 8">3.1.26.5</ecNumber>
    </recommendedName>
    <alternativeName>
        <fullName evidence="7">Protein C5</fullName>
    </alternativeName>
</protein>
<reference evidence="9 10" key="1">
    <citation type="submission" date="2015-04" db="EMBL/GenBank/DDBJ databases">
        <title>Taxonomic description and genome sequence of Bacillus campisalis sp. nov., a novel member of the genus Bacillus isolated from solar saltern.</title>
        <authorList>
            <person name="Mathan Kumar R."/>
            <person name="Kaur G."/>
            <person name="Kumar A."/>
            <person name="Singh N.K."/>
            <person name="Kaur N."/>
            <person name="Kumar N."/>
            <person name="Mayilraj S."/>
        </authorList>
    </citation>
    <scope>NUCLEOTIDE SEQUENCE [LARGE SCALE GENOMIC DNA]</scope>
    <source>
        <strain evidence="9 10">SA2-6</strain>
    </source>
</reference>
<dbReference type="InterPro" id="IPR014721">
    <property type="entry name" value="Ribsml_uS5_D2-typ_fold_subgr"/>
</dbReference>
<dbReference type="GO" id="GO:0001682">
    <property type="term" value="P:tRNA 5'-leader removal"/>
    <property type="evidence" value="ECO:0007669"/>
    <property type="project" value="UniProtKB-UniRule"/>
</dbReference>
<comment type="subunit">
    <text evidence="7">Consists of a catalytic RNA component (M1 or rnpB) and a protein subunit.</text>
</comment>
<dbReference type="NCBIfam" id="TIGR00188">
    <property type="entry name" value="rnpA"/>
    <property type="match status" value="1"/>
</dbReference>
<dbReference type="PATRIC" id="fig|1408103.3.peg.3807"/>
<dbReference type="FunFam" id="3.30.230.10:FF:000021">
    <property type="entry name" value="Ribonuclease P protein component"/>
    <property type="match status" value="1"/>
</dbReference>
<dbReference type="GO" id="GO:0042781">
    <property type="term" value="F:3'-tRNA processing endoribonuclease activity"/>
    <property type="evidence" value="ECO:0007669"/>
    <property type="project" value="TreeGrafter"/>
</dbReference>
<dbReference type="PANTHER" id="PTHR33992">
    <property type="entry name" value="RIBONUCLEASE P PROTEIN COMPONENT"/>
    <property type="match status" value="1"/>
</dbReference>
<dbReference type="Gene3D" id="3.30.230.10">
    <property type="match status" value="1"/>
</dbReference>
<evidence type="ECO:0000256" key="6">
    <source>
        <dbReference type="ARBA" id="ARBA00022884"/>
    </source>
</evidence>
<evidence type="ECO:0000256" key="2">
    <source>
        <dbReference type="ARBA" id="ARBA00022694"/>
    </source>
</evidence>
<dbReference type="GO" id="GO:0004526">
    <property type="term" value="F:ribonuclease P activity"/>
    <property type="evidence" value="ECO:0007669"/>
    <property type="project" value="UniProtKB-UniRule"/>
</dbReference>
<dbReference type="InterPro" id="IPR000100">
    <property type="entry name" value="RNase_P"/>
</dbReference>
<dbReference type="EC" id="3.1.26.5" evidence="7 8"/>
<keyword evidence="6 7" id="KW-0694">RNA-binding</keyword>
<organism evidence="9 10">
    <name type="scientific">Mesobacillus campisalis</name>
    <dbReference type="NCBI Taxonomy" id="1408103"/>
    <lineage>
        <taxon>Bacteria</taxon>
        <taxon>Bacillati</taxon>
        <taxon>Bacillota</taxon>
        <taxon>Bacilli</taxon>
        <taxon>Bacillales</taxon>
        <taxon>Bacillaceae</taxon>
        <taxon>Mesobacillus</taxon>
    </lineage>
</organism>
<dbReference type="InterPro" id="IPR020539">
    <property type="entry name" value="RNase_P_CS"/>
</dbReference>
<dbReference type="EMBL" id="LAYY01000021">
    <property type="protein sequence ID" value="KKK36871.1"/>
    <property type="molecule type" value="Genomic_DNA"/>
</dbReference>
<evidence type="ECO:0000313" key="9">
    <source>
        <dbReference type="EMBL" id="KKK36871.1"/>
    </source>
</evidence>
<evidence type="ECO:0000256" key="7">
    <source>
        <dbReference type="HAMAP-Rule" id="MF_00227"/>
    </source>
</evidence>
<dbReference type="RefSeq" id="WP_046524983.1">
    <property type="nucleotide sequence ID" value="NZ_LAYY01000021.1"/>
</dbReference>
<evidence type="ECO:0000256" key="5">
    <source>
        <dbReference type="ARBA" id="ARBA00022801"/>
    </source>
</evidence>
<dbReference type="AlphaFoldDB" id="A0A0M2ST55"/>
<dbReference type="Pfam" id="PF00825">
    <property type="entry name" value="Ribonuclease_P"/>
    <property type="match status" value="1"/>
</dbReference>
<comment type="function">
    <text evidence="1 7">RNaseP catalyzes the removal of the 5'-leader sequence from pre-tRNA to produce the mature 5'-terminus. It can also cleave other RNA substrates such as 4.5S RNA. The protein component plays an auxiliary but essential role in vivo by binding to the 5'-leader sequence and broadening the substrate specificity of the ribozyme.</text>
</comment>
<evidence type="ECO:0000256" key="8">
    <source>
        <dbReference type="NCBIfam" id="TIGR00188"/>
    </source>
</evidence>
<keyword evidence="10" id="KW-1185">Reference proteome</keyword>
<comment type="catalytic activity">
    <reaction evidence="7">
        <text>Endonucleolytic cleavage of RNA, removing 5'-extranucleotides from tRNA precursor.</text>
        <dbReference type="EC" id="3.1.26.5"/>
    </reaction>
</comment>
<dbReference type="PANTHER" id="PTHR33992:SF1">
    <property type="entry name" value="RIBONUCLEASE P PROTEIN COMPONENT"/>
    <property type="match status" value="1"/>
</dbReference>
<proteinExistence type="inferred from homology"/>
<dbReference type="InterPro" id="IPR020568">
    <property type="entry name" value="Ribosomal_Su5_D2-typ_SF"/>
</dbReference>